<feature type="binding site" evidence="6">
    <location>
        <position position="145"/>
    </location>
    <ligand>
        <name>Zn(2+)</name>
        <dbReference type="ChEBI" id="CHEBI:29105"/>
    </ligand>
</feature>
<proteinExistence type="inferred from homology"/>
<feature type="binding site" evidence="6">
    <location>
        <position position="93"/>
    </location>
    <ligand>
        <name>Zn(2+)</name>
        <dbReference type="ChEBI" id="CHEBI:29105"/>
    </ligand>
</feature>
<evidence type="ECO:0000256" key="4">
    <source>
        <dbReference type="ARBA" id="ARBA00023002"/>
    </source>
</evidence>
<comment type="cofactor">
    <cofactor evidence="6">
        <name>Zn(2+)</name>
        <dbReference type="ChEBI" id="CHEBI:29105"/>
    </cofactor>
    <text evidence="6">Binds 1 zinc ion per subunit. The zinc ion is important for the structural integrity of the protein.</text>
</comment>
<evidence type="ECO:0000256" key="8">
    <source>
        <dbReference type="SAM" id="SignalP"/>
    </source>
</evidence>
<evidence type="ECO:0000256" key="2">
    <source>
        <dbReference type="ARBA" id="ARBA00022723"/>
    </source>
</evidence>
<dbReference type="EC" id="1.8.4.12" evidence="6"/>
<reference evidence="10 11" key="1">
    <citation type="submission" date="2016-05" db="EMBL/GenBank/DDBJ databases">
        <title>Niabella ginsenosidivorans BS26 whole genome sequencing.</title>
        <authorList>
            <person name="Im W.T."/>
            <person name="Siddiqi M.Z."/>
        </authorList>
    </citation>
    <scope>NUCLEOTIDE SEQUENCE [LARGE SCALE GENOMIC DNA]</scope>
    <source>
        <strain evidence="10 11">BS26</strain>
    </source>
</reference>
<dbReference type="FunFam" id="2.170.150.20:FF:000001">
    <property type="entry name" value="Peptide methionine sulfoxide reductase MsrB"/>
    <property type="match status" value="1"/>
</dbReference>
<evidence type="ECO:0000256" key="3">
    <source>
        <dbReference type="ARBA" id="ARBA00022833"/>
    </source>
</evidence>
<dbReference type="InterPro" id="IPR002579">
    <property type="entry name" value="Met_Sox_Rdtase_MsrB_dom"/>
</dbReference>
<dbReference type="Pfam" id="PF01641">
    <property type="entry name" value="SelR"/>
    <property type="match status" value="1"/>
</dbReference>
<accession>A0A1A9I998</accession>
<feature type="region of interest" description="Disordered" evidence="7">
    <location>
        <begin position="26"/>
        <end position="47"/>
    </location>
</feature>
<dbReference type="GO" id="GO:0005737">
    <property type="term" value="C:cytoplasm"/>
    <property type="evidence" value="ECO:0007669"/>
    <property type="project" value="TreeGrafter"/>
</dbReference>
<feature type="chain" id="PRO_5008390077" description="Peptide methionine sulfoxide reductase MsrB" evidence="8">
    <location>
        <begin position="22"/>
        <end position="186"/>
    </location>
</feature>
<dbReference type="GO" id="GO:0008270">
    <property type="term" value="F:zinc ion binding"/>
    <property type="evidence" value="ECO:0007669"/>
    <property type="project" value="UniProtKB-UniRule"/>
</dbReference>
<dbReference type="InterPro" id="IPR028427">
    <property type="entry name" value="Met_Sox_Rdtase_MsrB"/>
</dbReference>
<dbReference type="PANTHER" id="PTHR10173">
    <property type="entry name" value="METHIONINE SULFOXIDE REDUCTASE"/>
    <property type="match status" value="1"/>
</dbReference>
<dbReference type="GO" id="GO:0006979">
    <property type="term" value="P:response to oxidative stress"/>
    <property type="evidence" value="ECO:0007669"/>
    <property type="project" value="InterPro"/>
</dbReference>
<evidence type="ECO:0000256" key="1">
    <source>
        <dbReference type="ARBA" id="ARBA00007174"/>
    </source>
</evidence>
<protein>
    <recommendedName>
        <fullName evidence="6">Peptide methionine sulfoxide reductase MsrB</fullName>
        <ecNumber evidence="6">1.8.4.12</ecNumber>
    </recommendedName>
    <alternativeName>
        <fullName evidence="6">Peptide-methionine (R)-S-oxide reductase</fullName>
    </alternativeName>
</protein>
<keyword evidence="11" id="KW-1185">Reference proteome</keyword>
<keyword evidence="3 6" id="KW-0862">Zinc</keyword>
<evidence type="ECO:0000313" key="10">
    <source>
        <dbReference type="EMBL" id="ANH84143.1"/>
    </source>
</evidence>
<dbReference type="PROSITE" id="PS51790">
    <property type="entry name" value="MSRB"/>
    <property type="match status" value="1"/>
</dbReference>
<keyword evidence="4 6" id="KW-0560">Oxidoreductase</keyword>
<dbReference type="GO" id="GO:0030091">
    <property type="term" value="P:protein repair"/>
    <property type="evidence" value="ECO:0007669"/>
    <property type="project" value="InterPro"/>
</dbReference>
<dbReference type="SUPFAM" id="SSF51316">
    <property type="entry name" value="Mss4-like"/>
    <property type="match status" value="1"/>
</dbReference>
<keyword evidence="8" id="KW-0732">Signal</keyword>
<evidence type="ECO:0000256" key="5">
    <source>
        <dbReference type="ARBA" id="ARBA00048488"/>
    </source>
</evidence>
<dbReference type="STRING" id="1176587.A8C56_22350"/>
<evidence type="ECO:0000256" key="7">
    <source>
        <dbReference type="SAM" id="MobiDB-lite"/>
    </source>
</evidence>
<dbReference type="Gene3D" id="2.170.150.20">
    <property type="entry name" value="Peptide methionine sulfoxide reductase"/>
    <property type="match status" value="1"/>
</dbReference>
<dbReference type="PANTHER" id="PTHR10173:SF52">
    <property type="entry name" value="METHIONINE-R-SULFOXIDE REDUCTASE B1"/>
    <property type="match status" value="1"/>
</dbReference>
<dbReference type="HAMAP" id="MF_01400">
    <property type="entry name" value="MsrB"/>
    <property type="match status" value="1"/>
</dbReference>
<keyword evidence="2 6" id="KW-0479">Metal-binding</keyword>
<feature type="domain" description="MsrB" evidence="9">
    <location>
        <begin position="54"/>
        <end position="176"/>
    </location>
</feature>
<feature type="compositionally biased region" description="Polar residues" evidence="7">
    <location>
        <begin position="37"/>
        <end position="47"/>
    </location>
</feature>
<dbReference type="AlphaFoldDB" id="A0A1A9I998"/>
<evidence type="ECO:0000259" key="9">
    <source>
        <dbReference type="PROSITE" id="PS51790"/>
    </source>
</evidence>
<comment type="catalytic activity">
    <reaction evidence="5 6">
        <text>L-methionyl-[protein] + [thioredoxin]-disulfide + H2O = L-methionyl-(R)-S-oxide-[protein] + [thioredoxin]-dithiol</text>
        <dbReference type="Rhea" id="RHEA:24164"/>
        <dbReference type="Rhea" id="RHEA-COMP:10698"/>
        <dbReference type="Rhea" id="RHEA-COMP:10700"/>
        <dbReference type="Rhea" id="RHEA-COMP:12313"/>
        <dbReference type="Rhea" id="RHEA-COMP:12314"/>
        <dbReference type="ChEBI" id="CHEBI:15377"/>
        <dbReference type="ChEBI" id="CHEBI:16044"/>
        <dbReference type="ChEBI" id="CHEBI:29950"/>
        <dbReference type="ChEBI" id="CHEBI:45764"/>
        <dbReference type="ChEBI" id="CHEBI:50058"/>
        <dbReference type="EC" id="1.8.4.12"/>
    </reaction>
</comment>
<dbReference type="OrthoDB" id="4174719at2"/>
<dbReference type="GO" id="GO:0033743">
    <property type="term" value="F:peptide-methionine (R)-S-oxide reductase activity"/>
    <property type="evidence" value="ECO:0007669"/>
    <property type="project" value="UniProtKB-UniRule"/>
</dbReference>
<dbReference type="RefSeq" id="WP_067762442.1">
    <property type="nucleotide sequence ID" value="NZ_CP015772.1"/>
</dbReference>
<organism evidence="10 11">
    <name type="scientific">Niabella ginsenosidivorans</name>
    <dbReference type="NCBI Taxonomy" id="1176587"/>
    <lineage>
        <taxon>Bacteria</taxon>
        <taxon>Pseudomonadati</taxon>
        <taxon>Bacteroidota</taxon>
        <taxon>Chitinophagia</taxon>
        <taxon>Chitinophagales</taxon>
        <taxon>Chitinophagaceae</taxon>
        <taxon>Niabella</taxon>
    </lineage>
</organism>
<comment type="similarity">
    <text evidence="1 6">Belongs to the MsrB Met sulfoxide reductase family.</text>
</comment>
<dbReference type="EMBL" id="CP015772">
    <property type="protein sequence ID" value="ANH84143.1"/>
    <property type="molecule type" value="Genomic_DNA"/>
</dbReference>
<evidence type="ECO:0000313" key="11">
    <source>
        <dbReference type="Proteomes" id="UP000077667"/>
    </source>
</evidence>
<dbReference type="Proteomes" id="UP000077667">
    <property type="component" value="Chromosome"/>
</dbReference>
<evidence type="ECO:0000256" key="6">
    <source>
        <dbReference type="HAMAP-Rule" id="MF_01400"/>
    </source>
</evidence>
<gene>
    <name evidence="6" type="primary">msrB</name>
    <name evidence="10" type="ORF">A8C56_22350</name>
</gene>
<dbReference type="InterPro" id="IPR011057">
    <property type="entry name" value="Mss4-like_sf"/>
</dbReference>
<feature type="signal peptide" evidence="8">
    <location>
        <begin position="1"/>
        <end position="21"/>
    </location>
</feature>
<feature type="active site" description="Nucleophile" evidence="6">
    <location>
        <position position="165"/>
    </location>
</feature>
<feature type="binding site" evidence="6">
    <location>
        <position position="96"/>
    </location>
    <ligand>
        <name>Zn(2+)</name>
        <dbReference type="ChEBI" id="CHEBI:29105"/>
    </ligand>
</feature>
<dbReference type="KEGG" id="nia:A8C56_22350"/>
<name>A0A1A9I998_9BACT</name>
<sequence>MKYLVVILFAISCLFQQCGYAQSDSHHKTGASKMEKNNNPVYSRTDSSKVNLPEEEWKKVLSPEVYYIARQKGTERPWTSKYENSKEVGTYYCAACGNPLFKSDTKFESGCGWPSFYEPISKTSVIYLEDRSHGMVRTEVECGRCHAHLGHVFNDGPPPTGLRYCINGVILDFEKAQKAEEQYNKK</sequence>
<dbReference type="NCBIfam" id="TIGR00357">
    <property type="entry name" value="peptide-methionine (R)-S-oxide reductase MsrB"/>
    <property type="match status" value="1"/>
</dbReference>
<feature type="binding site" evidence="6">
    <location>
        <position position="142"/>
    </location>
    <ligand>
        <name>Zn(2+)</name>
        <dbReference type="ChEBI" id="CHEBI:29105"/>
    </ligand>
</feature>